<reference evidence="1 2" key="1">
    <citation type="journal article" date="2012" name="PLoS Pathog.">
        <title>Diverse lifestyles and strategies of plant pathogenesis encoded in the genomes of eighteen Dothideomycetes fungi.</title>
        <authorList>
            <person name="Ohm R.A."/>
            <person name="Feau N."/>
            <person name="Henrissat B."/>
            <person name="Schoch C.L."/>
            <person name="Horwitz B.A."/>
            <person name="Barry K.W."/>
            <person name="Condon B.J."/>
            <person name="Copeland A.C."/>
            <person name="Dhillon B."/>
            <person name="Glaser F."/>
            <person name="Hesse C.N."/>
            <person name="Kosti I."/>
            <person name="LaButti K."/>
            <person name="Lindquist E.A."/>
            <person name="Lucas S."/>
            <person name="Salamov A.A."/>
            <person name="Bradshaw R.E."/>
            <person name="Ciuffetti L."/>
            <person name="Hamelin R.C."/>
            <person name="Kema G.H.J."/>
            <person name="Lawrence C."/>
            <person name="Scott J.A."/>
            <person name="Spatafora J.W."/>
            <person name="Turgeon B.G."/>
            <person name="de Wit P.J.G.M."/>
            <person name="Zhong S."/>
            <person name="Goodwin S.B."/>
            <person name="Grigoriev I.V."/>
        </authorList>
    </citation>
    <scope>NUCLEOTIDE SEQUENCE [LARGE SCALE GENOMIC DNA]</scope>
    <source>
        <strain evidence="1 2">CIRAD86</strain>
    </source>
</reference>
<protein>
    <submittedName>
        <fullName evidence="1">Uncharacterized protein</fullName>
    </submittedName>
</protein>
<gene>
    <name evidence="1" type="ORF">MYCFIDRAFT_181797</name>
</gene>
<organism evidence="1 2">
    <name type="scientific">Pseudocercospora fijiensis (strain CIRAD86)</name>
    <name type="common">Black leaf streak disease fungus</name>
    <name type="synonym">Mycosphaerella fijiensis</name>
    <dbReference type="NCBI Taxonomy" id="383855"/>
    <lineage>
        <taxon>Eukaryota</taxon>
        <taxon>Fungi</taxon>
        <taxon>Dikarya</taxon>
        <taxon>Ascomycota</taxon>
        <taxon>Pezizomycotina</taxon>
        <taxon>Dothideomycetes</taxon>
        <taxon>Dothideomycetidae</taxon>
        <taxon>Mycosphaerellales</taxon>
        <taxon>Mycosphaerellaceae</taxon>
        <taxon>Pseudocercospora</taxon>
    </lineage>
</organism>
<dbReference type="GeneID" id="19334573"/>
<dbReference type="RefSeq" id="XP_007923326.1">
    <property type="nucleotide sequence ID" value="XM_007925135.1"/>
</dbReference>
<dbReference type="Proteomes" id="UP000016932">
    <property type="component" value="Unassembled WGS sequence"/>
</dbReference>
<name>M3A412_PSEFD</name>
<evidence type="ECO:0000313" key="2">
    <source>
        <dbReference type="Proteomes" id="UP000016932"/>
    </source>
</evidence>
<sequence>MPQDPRHSWTVSSRFRNRIIVIAHLRALVRCHWGLEASSCTGSVLRSMRSLPSIRQMPVLVLRRRFQEWWLRALVEDQSSVTTTKRTRDEPTVAK</sequence>
<keyword evidence="2" id="KW-1185">Reference proteome</keyword>
<dbReference type="EMBL" id="KB446556">
    <property type="protein sequence ID" value="EME85844.1"/>
    <property type="molecule type" value="Genomic_DNA"/>
</dbReference>
<dbReference type="VEuPathDB" id="FungiDB:MYCFIDRAFT_181797"/>
<accession>M3A412</accession>
<dbReference type="HOGENOM" id="CLU_2373687_0_0_1"/>
<dbReference type="KEGG" id="pfj:MYCFIDRAFT_181797"/>
<proteinExistence type="predicted"/>
<dbReference type="AlphaFoldDB" id="M3A412"/>
<evidence type="ECO:0000313" key="1">
    <source>
        <dbReference type="EMBL" id="EME85844.1"/>
    </source>
</evidence>